<keyword evidence="4 7" id="KW-0472">Membrane</keyword>
<reference evidence="10 11" key="1">
    <citation type="journal article" date="2018" name="Nat. Ecol. Evol.">
        <title>Shark genomes provide insights into elasmobranch evolution and the origin of vertebrates.</title>
        <authorList>
            <person name="Hara Y"/>
            <person name="Yamaguchi K"/>
            <person name="Onimaru K"/>
            <person name="Kadota M"/>
            <person name="Koyanagi M"/>
            <person name="Keeley SD"/>
            <person name="Tatsumi K"/>
            <person name="Tanaka K"/>
            <person name="Motone F"/>
            <person name="Kageyama Y"/>
            <person name="Nozu R"/>
            <person name="Adachi N"/>
            <person name="Nishimura O"/>
            <person name="Nakagawa R"/>
            <person name="Tanegashima C"/>
            <person name="Kiyatake I"/>
            <person name="Matsumoto R"/>
            <person name="Murakumo K"/>
            <person name="Nishida K"/>
            <person name="Terakita A"/>
            <person name="Kuratani S"/>
            <person name="Sato K"/>
            <person name="Hyodo S Kuraku.S."/>
        </authorList>
    </citation>
    <scope>NUCLEOTIDE SEQUENCE [LARGE SCALE GENOMIC DNA]</scope>
</reference>
<keyword evidence="7" id="KW-0812">Transmembrane</keyword>
<sequence>MLIVSMLITRFTPVLLEGDLCSGGHDLYIDIKENSPNGTFIAKLTVNGNPSTGEINLNLTGTDMEWFRLEEKVVKLNEWPTRQLDRELLTTPLLFAMIICTDVASSDQIHYRLMVQILDENDNLPIFLKKSVQPLNVSELTPVGDVLFTLQAHDKDGDDLIYMIDRASSDARFFKINLPSSGQVLLAQHLDFELKEELDLMVFALEMNTKERYNTSAKMTISVLDGDDQYPRFLPCNFLSHGGARICVNPVYTGNITQTKLPFRALQLYPGPILAEDGDMGLQTAIIYSILEGDDNGRFEINNVTGAIMMRRPVRSYVQTPSFSLTVMASQVDDPSKYTVTKVLIHVFAQNRHRPRFNKIEYKGFVQEQPSPLALVVTYGNKPLLVKAVDQDFKNGRNPNLIYTLKHQSNHTQLFQVTQDGLLLARTDWLHAHEKYMLQIVGSDNESGDAVSTRVNIEVLHSSQPVPSVLSKESRKYSSKEMGLLGGIIGILLLFLATAFVLLTCHLRHRHRQHRQRGTVAAERNTNVVNTSKPEQSYNNLAYINEGFSDCNEESNNGNATCDQRRISRELLDAAPVQEPECAIKPILTNGKPVQIPDCKSMCIKADVMSKDIFTDTGNRCSECKNEDQNCPLGVNLQLSGTTGLDERPQCENKEEPFQFTKETVQDAAVHSGTMPGEIKVSTSPGKQDWKTNTAEEQKHSVSTAGGLERLVTADGQMQSISEAEQENPVALSRGQEHIACSKRKGAANSVANTEHATNAEQPATAEYPSGAKQPATEVAVEHSVEVFYPASMEHPVAEENLAVEHLVEAEKPVALVSPALTEVSVTVQHQLEMENPMEMGNQKQTEEGEMAIGYPAATEYSVTEGVVIHCPTTGVTIEVLEGAVVRVEATAARKTSVETSVVVTEVLAVAGVVTKCPVADVGIERLVAGERDIEGQSVIQMAAENPATGESSLWGPERETLAEGQMEARESPSAGEEAQKVVNIGSAAVEICPDVTGHPGAGIATEYSVAAEGSTATDYSTDAAGGESSVTPMQSTANMVVL</sequence>
<dbReference type="OrthoDB" id="8958491at2759"/>
<accession>A0A401NK90</accession>
<dbReference type="PROSITE" id="PS50268">
    <property type="entry name" value="CADHERIN_2"/>
    <property type="match status" value="4"/>
</dbReference>
<dbReference type="OMA" id="HAHEKYM"/>
<evidence type="ECO:0000313" key="10">
    <source>
        <dbReference type="EMBL" id="GCB61272.1"/>
    </source>
</evidence>
<dbReference type="AlphaFoldDB" id="A0A401NK90"/>
<dbReference type="GO" id="GO:0016342">
    <property type="term" value="C:catenin complex"/>
    <property type="evidence" value="ECO:0007669"/>
    <property type="project" value="TreeGrafter"/>
</dbReference>
<dbReference type="GO" id="GO:0045296">
    <property type="term" value="F:cadherin binding"/>
    <property type="evidence" value="ECO:0007669"/>
    <property type="project" value="TreeGrafter"/>
</dbReference>
<feature type="domain" description="Cadherin" evidence="9">
    <location>
        <begin position="248"/>
        <end position="357"/>
    </location>
</feature>
<dbReference type="PANTHER" id="PTHR24027">
    <property type="entry name" value="CADHERIN-23"/>
    <property type="match status" value="1"/>
</dbReference>
<evidence type="ECO:0000313" key="11">
    <source>
        <dbReference type="Proteomes" id="UP000288216"/>
    </source>
</evidence>
<proteinExistence type="predicted"/>
<evidence type="ECO:0000259" key="9">
    <source>
        <dbReference type="PROSITE" id="PS50268"/>
    </source>
</evidence>
<dbReference type="PRINTS" id="PR00205">
    <property type="entry name" value="CADHERIN"/>
</dbReference>
<dbReference type="EMBL" id="BFAA01003771">
    <property type="protein sequence ID" value="GCB61272.1"/>
    <property type="molecule type" value="Genomic_DNA"/>
</dbReference>
<evidence type="ECO:0000256" key="5">
    <source>
        <dbReference type="PROSITE-ProRule" id="PRU00043"/>
    </source>
</evidence>
<feature type="region of interest" description="Disordered" evidence="6">
    <location>
        <begin position="1018"/>
        <end position="1043"/>
    </location>
</feature>
<dbReference type="Gene3D" id="2.60.40.60">
    <property type="entry name" value="Cadherins"/>
    <property type="match status" value="4"/>
</dbReference>
<dbReference type="Pfam" id="PF00028">
    <property type="entry name" value="Cadherin"/>
    <property type="match status" value="1"/>
</dbReference>
<dbReference type="PROSITE" id="PS00232">
    <property type="entry name" value="CADHERIN_1"/>
    <property type="match status" value="1"/>
</dbReference>
<dbReference type="GO" id="GO:0005509">
    <property type="term" value="F:calcium ion binding"/>
    <property type="evidence" value="ECO:0007669"/>
    <property type="project" value="UniProtKB-UniRule"/>
</dbReference>
<keyword evidence="7" id="KW-1133">Transmembrane helix</keyword>
<evidence type="ECO:0000256" key="8">
    <source>
        <dbReference type="SAM" id="SignalP"/>
    </source>
</evidence>
<feature type="compositionally biased region" description="Basic and acidic residues" evidence="6">
    <location>
        <begin position="688"/>
        <end position="700"/>
    </location>
</feature>
<evidence type="ECO:0000256" key="2">
    <source>
        <dbReference type="ARBA" id="ARBA00022737"/>
    </source>
</evidence>
<feature type="compositionally biased region" description="Polar residues" evidence="6">
    <location>
        <begin position="750"/>
        <end position="762"/>
    </location>
</feature>
<evidence type="ECO:0000256" key="1">
    <source>
        <dbReference type="ARBA" id="ARBA00004370"/>
    </source>
</evidence>
<feature type="region of interest" description="Disordered" evidence="6">
    <location>
        <begin position="945"/>
        <end position="978"/>
    </location>
</feature>
<gene>
    <name evidence="10" type="ORF">scyTo_0009307</name>
</gene>
<feature type="domain" description="Cadherin" evidence="9">
    <location>
        <begin position="358"/>
        <end position="469"/>
    </location>
</feature>
<feature type="region of interest" description="Disordered" evidence="6">
    <location>
        <begin position="675"/>
        <end position="709"/>
    </location>
</feature>
<evidence type="ECO:0000256" key="6">
    <source>
        <dbReference type="SAM" id="MobiDB-lite"/>
    </source>
</evidence>
<dbReference type="STRING" id="75743.A0A401NK90"/>
<comment type="caution">
    <text evidence="10">The sequence shown here is derived from an EMBL/GenBank/DDBJ whole genome shotgun (WGS) entry which is preliminary data.</text>
</comment>
<feature type="chain" id="PRO_5019568309" description="Cadherin domain-containing protein" evidence="8">
    <location>
        <begin position="17"/>
        <end position="1043"/>
    </location>
</feature>
<keyword evidence="8" id="KW-0732">Signal</keyword>
<comment type="subcellular location">
    <subcellularLocation>
        <location evidence="1">Membrane</location>
    </subcellularLocation>
</comment>
<feature type="region of interest" description="Disordered" evidence="6">
    <location>
        <begin position="743"/>
        <end position="772"/>
    </location>
</feature>
<dbReference type="GO" id="GO:0007156">
    <property type="term" value="P:homophilic cell adhesion via plasma membrane adhesion molecules"/>
    <property type="evidence" value="ECO:0007669"/>
    <property type="project" value="InterPro"/>
</dbReference>
<dbReference type="InterPro" id="IPR002126">
    <property type="entry name" value="Cadherin-like_dom"/>
</dbReference>
<feature type="compositionally biased region" description="Polar residues" evidence="6">
    <location>
        <begin position="1029"/>
        <end position="1043"/>
    </location>
</feature>
<dbReference type="Proteomes" id="UP000288216">
    <property type="component" value="Unassembled WGS sequence"/>
</dbReference>
<keyword evidence="3 5" id="KW-0106">Calcium</keyword>
<dbReference type="PANTHER" id="PTHR24027:SF438">
    <property type="entry name" value="CADHERIN 23"/>
    <property type="match status" value="1"/>
</dbReference>
<evidence type="ECO:0000256" key="3">
    <source>
        <dbReference type="ARBA" id="ARBA00022837"/>
    </source>
</evidence>
<organism evidence="10 11">
    <name type="scientific">Scyliorhinus torazame</name>
    <name type="common">Cloudy catshark</name>
    <name type="synonym">Catulus torazame</name>
    <dbReference type="NCBI Taxonomy" id="75743"/>
    <lineage>
        <taxon>Eukaryota</taxon>
        <taxon>Metazoa</taxon>
        <taxon>Chordata</taxon>
        <taxon>Craniata</taxon>
        <taxon>Vertebrata</taxon>
        <taxon>Chondrichthyes</taxon>
        <taxon>Elasmobranchii</taxon>
        <taxon>Galeomorphii</taxon>
        <taxon>Galeoidea</taxon>
        <taxon>Carcharhiniformes</taxon>
        <taxon>Scyliorhinidae</taxon>
        <taxon>Scyliorhinus</taxon>
    </lineage>
</organism>
<dbReference type="GO" id="GO:0008013">
    <property type="term" value="F:beta-catenin binding"/>
    <property type="evidence" value="ECO:0007669"/>
    <property type="project" value="TreeGrafter"/>
</dbReference>
<dbReference type="SMART" id="SM00112">
    <property type="entry name" value="CA"/>
    <property type="match status" value="3"/>
</dbReference>
<feature type="domain" description="Cadherin" evidence="9">
    <location>
        <begin position="31"/>
        <end position="127"/>
    </location>
</feature>
<name>A0A401NK90_SCYTO</name>
<dbReference type="InterPro" id="IPR039808">
    <property type="entry name" value="Cadherin"/>
</dbReference>
<dbReference type="GO" id="GO:0016477">
    <property type="term" value="P:cell migration"/>
    <property type="evidence" value="ECO:0007669"/>
    <property type="project" value="TreeGrafter"/>
</dbReference>
<dbReference type="InterPro" id="IPR015919">
    <property type="entry name" value="Cadherin-like_sf"/>
</dbReference>
<keyword evidence="11" id="KW-1185">Reference proteome</keyword>
<dbReference type="InterPro" id="IPR020894">
    <property type="entry name" value="Cadherin_CS"/>
</dbReference>
<dbReference type="CDD" id="cd11304">
    <property type="entry name" value="Cadherin_repeat"/>
    <property type="match status" value="3"/>
</dbReference>
<dbReference type="SUPFAM" id="SSF49313">
    <property type="entry name" value="Cadherin-like"/>
    <property type="match status" value="3"/>
</dbReference>
<protein>
    <recommendedName>
        <fullName evidence="9">Cadherin domain-containing protein</fullName>
    </recommendedName>
</protein>
<feature type="domain" description="Cadherin" evidence="9">
    <location>
        <begin position="129"/>
        <end position="233"/>
    </location>
</feature>
<feature type="transmembrane region" description="Helical" evidence="7">
    <location>
        <begin position="482"/>
        <end position="507"/>
    </location>
</feature>
<evidence type="ECO:0000256" key="4">
    <source>
        <dbReference type="ARBA" id="ARBA00023136"/>
    </source>
</evidence>
<keyword evidence="2" id="KW-0677">Repeat</keyword>
<evidence type="ECO:0000256" key="7">
    <source>
        <dbReference type="SAM" id="Phobius"/>
    </source>
</evidence>
<feature type="compositionally biased region" description="Basic and acidic residues" evidence="6">
    <location>
        <begin position="957"/>
        <end position="971"/>
    </location>
</feature>
<feature type="signal peptide" evidence="8">
    <location>
        <begin position="1"/>
        <end position="16"/>
    </location>
</feature>